<name>A0A178IH69_9BACT</name>
<dbReference type="EMBL" id="LRRQ01000099">
    <property type="protein sequence ID" value="OAM89342.1"/>
    <property type="molecule type" value="Genomic_DNA"/>
</dbReference>
<accession>A0A178IH69</accession>
<gene>
    <name evidence="1" type="ORF">AW736_13910</name>
</gene>
<reference evidence="1 2" key="1">
    <citation type="submission" date="2016-01" db="EMBL/GenBank/DDBJ databases">
        <title>High potential of lignocellulose degradation of a new Verrucomicrobia species.</title>
        <authorList>
            <person name="Wang Y."/>
            <person name="Shi Y."/>
            <person name="Qiu Z."/>
            <person name="Liu S."/>
            <person name="Yang H."/>
        </authorList>
    </citation>
    <scope>NUCLEOTIDE SEQUENCE [LARGE SCALE GENOMIC DNA]</scope>
    <source>
        <strain evidence="1 2">TSB47</strain>
    </source>
</reference>
<proteinExistence type="predicted"/>
<keyword evidence="2" id="KW-1185">Reference proteome</keyword>
<comment type="caution">
    <text evidence="1">The sequence shown here is derived from an EMBL/GenBank/DDBJ whole genome shotgun (WGS) entry which is preliminary data.</text>
</comment>
<dbReference type="AlphaFoldDB" id="A0A178IH69"/>
<protein>
    <submittedName>
        <fullName evidence="1">Uncharacterized protein</fullName>
    </submittedName>
</protein>
<dbReference type="RefSeq" id="WP_068770791.1">
    <property type="nucleotide sequence ID" value="NZ_CP109796.1"/>
</dbReference>
<dbReference type="Proteomes" id="UP000078486">
    <property type="component" value="Unassembled WGS sequence"/>
</dbReference>
<organism evidence="1 2">
    <name type="scientific">Termitidicoccus mucosus</name>
    <dbReference type="NCBI Taxonomy" id="1184151"/>
    <lineage>
        <taxon>Bacteria</taxon>
        <taxon>Pseudomonadati</taxon>
        <taxon>Verrucomicrobiota</taxon>
        <taxon>Opitutia</taxon>
        <taxon>Opitutales</taxon>
        <taxon>Opitutaceae</taxon>
        <taxon>Termitidicoccus</taxon>
    </lineage>
</organism>
<evidence type="ECO:0000313" key="2">
    <source>
        <dbReference type="Proteomes" id="UP000078486"/>
    </source>
</evidence>
<evidence type="ECO:0000313" key="1">
    <source>
        <dbReference type="EMBL" id="OAM89342.1"/>
    </source>
</evidence>
<sequence length="144" mass="15679">MNPFIQLQNQLRDVIAAHEYFAGVPILTEELANIESKLDIELAKLGLCVVITTARGQRLGDDEPAPAVLTEELTAAIIHNPLMESAYTALDALAEAIAAIEAENHQHLVATATCPWRILGHDFVEDAPAGLVTHHLRVSTPLRF</sequence>
<dbReference type="STRING" id="1184151.AW736_13910"/>